<proteinExistence type="predicted"/>
<protein>
    <submittedName>
        <fullName evidence="1">Uncharacterized protein</fullName>
    </submittedName>
</protein>
<evidence type="ECO:0000313" key="1">
    <source>
        <dbReference type="EMBL" id="CEK47566.1"/>
    </source>
</evidence>
<gene>
    <name evidence="1" type="primary">ORF1633</name>
</gene>
<dbReference type="EMBL" id="HACG01000701">
    <property type="protein sequence ID" value="CEK47566.1"/>
    <property type="molecule type" value="Transcribed_RNA"/>
</dbReference>
<name>A0A0B6XVL3_9EUPU</name>
<accession>A0A0B6XVL3</accession>
<organism evidence="1">
    <name type="scientific">Arion vulgaris</name>
    <dbReference type="NCBI Taxonomy" id="1028688"/>
    <lineage>
        <taxon>Eukaryota</taxon>
        <taxon>Metazoa</taxon>
        <taxon>Spiralia</taxon>
        <taxon>Lophotrochozoa</taxon>
        <taxon>Mollusca</taxon>
        <taxon>Gastropoda</taxon>
        <taxon>Heterobranchia</taxon>
        <taxon>Euthyneura</taxon>
        <taxon>Panpulmonata</taxon>
        <taxon>Eupulmonata</taxon>
        <taxon>Stylommatophora</taxon>
        <taxon>Helicina</taxon>
        <taxon>Arionoidea</taxon>
        <taxon>Arionidae</taxon>
        <taxon>Arion</taxon>
    </lineage>
</organism>
<sequence>LNFSPDDLGGYEGKRNMCAKDYERVLSPILKEKLGFSKEDEEKVKNLASRKNLKEEEKN</sequence>
<dbReference type="AlphaFoldDB" id="A0A0B6XVL3"/>
<feature type="non-terminal residue" evidence="1">
    <location>
        <position position="1"/>
    </location>
</feature>
<reference evidence="1" key="1">
    <citation type="submission" date="2014-12" db="EMBL/GenBank/DDBJ databases">
        <title>Insight into the proteome of Arion vulgaris.</title>
        <authorList>
            <person name="Aradska J."/>
            <person name="Bulat T."/>
            <person name="Smidak R."/>
            <person name="Sarate P."/>
            <person name="Gangsoo J."/>
            <person name="Sialana F."/>
            <person name="Bilban M."/>
            <person name="Lubec G."/>
        </authorList>
    </citation>
    <scope>NUCLEOTIDE SEQUENCE</scope>
    <source>
        <tissue evidence="1">Skin</tissue>
    </source>
</reference>